<evidence type="ECO:0000256" key="1">
    <source>
        <dbReference type="SAM" id="MobiDB-lite"/>
    </source>
</evidence>
<evidence type="ECO:0000313" key="4">
    <source>
        <dbReference type="Proteomes" id="UP001212217"/>
    </source>
</evidence>
<gene>
    <name evidence="3" type="ORF">PNO30_02070</name>
</gene>
<proteinExistence type="predicted"/>
<sequence length="478" mass="56236">MSKNNDNYNNQRNPNHNNVNSEQQGYNQSYSNYNNQQEFNQQYQNYNNNQQYTNYNSVNNEQQGYNQQYHNYNNGQQGFNQQYQNYSDQQNPNFMNVPQNLNNNFNPNHKKRSKFVPIISTILGLVLIGSGGLYYYSKTTNKSISSIFSTSKNDDEIYAPILEKYKKSMDNNELGENSEVNKFAIKNYDEYGKEKNYITYSYYDVDEDGKNELVIAEKDKPNSPFAVYSYNSNKIIVLYQAESRNDIPRANFYKDRTIWIHTKEKDFDRYVVYKLNDKKDKYDKIHDITISEKEKKDGKYLDTISNNQFSSLEDFLKNNKKSNDKLDFSKSDYRSVYTYNENKNNSSEDNKETSKVEYTNSQLTLIGRALLANSTNFDEITINYESPFIMSEDNGKFSSSMGTGGSTVQVIKTNDGIEIQTLDYDKPVDQRDFKTVKKATYKEIKEKITEKDLERINSMIEQYKKTKSYQENKYRIKD</sequence>
<organism evidence="3 4">
    <name type="scientific">Gemella haemolysans</name>
    <dbReference type="NCBI Taxonomy" id="1379"/>
    <lineage>
        <taxon>Bacteria</taxon>
        <taxon>Bacillati</taxon>
        <taxon>Bacillota</taxon>
        <taxon>Bacilli</taxon>
        <taxon>Bacillales</taxon>
        <taxon>Gemellaceae</taxon>
        <taxon>Gemella</taxon>
    </lineage>
</organism>
<comment type="caution">
    <text evidence="3">The sequence shown here is derived from an EMBL/GenBank/DDBJ whole genome shotgun (WGS) entry which is preliminary data.</text>
</comment>
<accession>A0AAW6B2W1</accession>
<dbReference type="RefSeq" id="WP_271986985.1">
    <property type="nucleotide sequence ID" value="NZ_JAQMFS010000027.1"/>
</dbReference>
<dbReference type="AlphaFoldDB" id="A0AAW6B2W1"/>
<keyword evidence="2" id="KW-0812">Transmembrane</keyword>
<dbReference type="EMBL" id="JAQMFS010000027">
    <property type="protein sequence ID" value="MDB6185561.1"/>
    <property type="molecule type" value="Genomic_DNA"/>
</dbReference>
<feature type="transmembrane region" description="Helical" evidence="2">
    <location>
        <begin position="115"/>
        <end position="136"/>
    </location>
</feature>
<feature type="region of interest" description="Disordered" evidence="1">
    <location>
        <begin position="1"/>
        <end position="30"/>
    </location>
</feature>
<evidence type="ECO:0000313" key="3">
    <source>
        <dbReference type="EMBL" id="MDB6185561.1"/>
    </source>
</evidence>
<name>A0AAW6B2W1_9BACL</name>
<keyword evidence="2" id="KW-0472">Membrane</keyword>
<evidence type="ECO:0000256" key="2">
    <source>
        <dbReference type="SAM" id="Phobius"/>
    </source>
</evidence>
<reference evidence="3" key="1">
    <citation type="submission" date="2023-08" db="EMBL/GenBank/DDBJ databases">
        <title>Dental plaque isolates bound by oral lectin ZG16B.</title>
        <authorList>
            <person name="Ghosh S."/>
        </authorList>
    </citation>
    <scope>NUCLEOTIDE SEQUENCE</scope>
    <source>
        <strain evidence="3">DP3_5B</strain>
    </source>
</reference>
<keyword evidence="2" id="KW-1133">Transmembrane helix</keyword>
<dbReference type="Proteomes" id="UP001212217">
    <property type="component" value="Unassembled WGS sequence"/>
</dbReference>
<protein>
    <submittedName>
        <fullName evidence="3">Uncharacterized protein</fullName>
    </submittedName>
</protein>